<keyword evidence="6" id="KW-1185">Reference proteome</keyword>
<dbReference type="RefSeq" id="WP_247814625.1">
    <property type="nucleotide sequence ID" value="NZ_CP095855.1"/>
</dbReference>
<evidence type="ECO:0000256" key="1">
    <source>
        <dbReference type="ARBA" id="ARBA00023015"/>
    </source>
</evidence>
<evidence type="ECO:0000313" key="6">
    <source>
        <dbReference type="Proteomes" id="UP000830198"/>
    </source>
</evidence>
<dbReference type="Gene3D" id="1.10.10.60">
    <property type="entry name" value="Homeodomain-like"/>
    <property type="match status" value="1"/>
</dbReference>
<dbReference type="InterPro" id="IPR037923">
    <property type="entry name" value="HTH-like"/>
</dbReference>
<dbReference type="PANTHER" id="PTHR43280:SF32">
    <property type="entry name" value="TRANSCRIPTIONAL REGULATORY PROTEIN"/>
    <property type="match status" value="1"/>
</dbReference>
<evidence type="ECO:0000256" key="2">
    <source>
        <dbReference type="ARBA" id="ARBA00023125"/>
    </source>
</evidence>
<dbReference type="EMBL" id="CP095855">
    <property type="protein sequence ID" value="UPK72435.1"/>
    <property type="molecule type" value="Genomic_DNA"/>
</dbReference>
<evidence type="ECO:0000259" key="4">
    <source>
        <dbReference type="PROSITE" id="PS01124"/>
    </source>
</evidence>
<proteinExistence type="predicted"/>
<feature type="domain" description="HTH araC/xylS-type" evidence="4">
    <location>
        <begin position="193"/>
        <end position="299"/>
    </location>
</feature>
<dbReference type="InterPro" id="IPR018060">
    <property type="entry name" value="HTH_AraC"/>
</dbReference>
<dbReference type="SUPFAM" id="SSF51215">
    <property type="entry name" value="Regulatory protein AraC"/>
    <property type="match status" value="1"/>
</dbReference>
<dbReference type="PROSITE" id="PS01124">
    <property type="entry name" value="HTH_ARAC_FAMILY_2"/>
    <property type="match status" value="1"/>
</dbReference>
<accession>A0ABY4IA49</accession>
<sequence length="299" mass="35089">MIQLQTIEDFYKERLESIPDNFKAEIGHFNAFRFESVKGCGLRPIPYNIRAYFKICLIEGKNQVHYGEKQFNIEKQALLFSNPQVPYNWKHITEDQRGYFCIFTTSFFNHFGNPQDYSVFRPDGIPIIELSDAQAQKAAQLFEEMYTDWTSDYVYKYDRMRTLVYELMHLAVKAQPIEMAERRYPGAAQKIARQFVELLEQQFPINDSDAPLRLRSSSDFANCLSIHVNHLNKVSQEVFHKPTSVIIQERILLEAKILLKHTDKAVFEIAYALGFKEKTHFNNFFKKNTQLSPTQFRGI</sequence>
<keyword evidence="2" id="KW-0238">DNA-binding</keyword>
<evidence type="ECO:0000256" key="3">
    <source>
        <dbReference type="ARBA" id="ARBA00023163"/>
    </source>
</evidence>
<dbReference type="PANTHER" id="PTHR43280">
    <property type="entry name" value="ARAC-FAMILY TRANSCRIPTIONAL REGULATOR"/>
    <property type="match status" value="1"/>
</dbReference>
<evidence type="ECO:0000313" key="5">
    <source>
        <dbReference type="EMBL" id="UPK72435.1"/>
    </source>
</evidence>
<gene>
    <name evidence="5" type="ORF">MYF79_14175</name>
</gene>
<keyword evidence="3" id="KW-0804">Transcription</keyword>
<name>A0ABY4IA49_CHIFI</name>
<protein>
    <submittedName>
        <fullName evidence="5">Helix-turn-helix domain-containing protein</fullName>
    </submittedName>
</protein>
<dbReference type="Pfam" id="PF12833">
    <property type="entry name" value="HTH_18"/>
    <property type="match status" value="1"/>
</dbReference>
<dbReference type="SMART" id="SM00342">
    <property type="entry name" value="HTH_ARAC"/>
    <property type="match status" value="1"/>
</dbReference>
<organism evidence="5 6">
    <name type="scientific">Chitinophaga filiformis</name>
    <name type="common">Myxococcus filiformis</name>
    <name type="synonym">Flexibacter filiformis</name>
    <dbReference type="NCBI Taxonomy" id="104663"/>
    <lineage>
        <taxon>Bacteria</taxon>
        <taxon>Pseudomonadati</taxon>
        <taxon>Bacteroidota</taxon>
        <taxon>Chitinophagia</taxon>
        <taxon>Chitinophagales</taxon>
        <taxon>Chitinophagaceae</taxon>
        <taxon>Chitinophaga</taxon>
    </lineage>
</organism>
<dbReference type="Proteomes" id="UP000830198">
    <property type="component" value="Chromosome"/>
</dbReference>
<dbReference type="SUPFAM" id="SSF46689">
    <property type="entry name" value="Homeodomain-like"/>
    <property type="match status" value="1"/>
</dbReference>
<reference evidence="5 6" key="1">
    <citation type="submission" date="2022-04" db="EMBL/GenBank/DDBJ databases">
        <title>The arsenic-methylating capacity of Chitinophaga filiformis YT5 during chitin decomposition.</title>
        <authorList>
            <person name="Chen G."/>
            <person name="Liang Y."/>
        </authorList>
    </citation>
    <scope>NUCLEOTIDE SEQUENCE [LARGE SCALE GENOMIC DNA]</scope>
    <source>
        <strain evidence="5 6">YT5</strain>
    </source>
</reference>
<keyword evidence="1" id="KW-0805">Transcription regulation</keyword>
<dbReference type="InterPro" id="IPR009057">
    <property type="entry name" value="Homeodomain-like_sf"/>
</dbReference>